<gene>
    <name evidence="13" type="ORF">GIB67_040494</name>
</gene>
<evidence type="ECO:0000256" key="7">
    <source>
        <dbReference type="ARBA" id="ARBA00022833"/>
    </source>
</evidence>
<dbReference type="Pfam" id="PF02207">
    <property type="entry name" value="zf-UBR"/>
    <property type="match status" value="1"/>
</dbReference>
<feature type="zinc finger region" description="UBR-type" evidence="9">
    <location>
        <begin position="119"/>
        <end position="189"/>
    </location>
</feature>
<evidence type="ECO:0000256" key="4">
    <source>
        <dbReference type="ARBA" id="ARBA00022723"/>
    </source>
</evidence>
<dbReference type="PANTHER" id="PTHR21497">
    <property type="entry name" value="UBIQUITIN LIGASE E3 ALPHA-RELATED"/>
    <property type="match status" value="1"/>
</dbReference>
<evidence type="ECO:0000256" key="3">
    <source>
        <dbReference type="ARBA" id="ARBA00022679"/>
    </source>
</evidence>
<evidence type="ECO:0000313" key="13">
    <source>
        <dbReference type="EMBL" id="KAF6137786.1"/>
    </source>
</evidence>
<keyword evidence="3 10" id="KW-0808">Transferase</keyword>
<dbReference type="FunFam" id="2.10.110.30:FF:000002">
    <property type="entry name" value="Putative e3 ubiquitin-protein ligase ubr3"/>
    <property type="match status" value="1"/>
</dbReference>
<comment type="catalytic activity">
    <reaction evidence="1 10">
        <text>S-ubiquitinyl-[E2 ubiquitin-conjugating enzyme]-L-cysteine + [acceptor protein]-L-lysine = [E2 ubiquitin-conjugating enzyme]-L-cysteine + N(6)-ubiquitinyl-[acceptor protein]-L-lysine.</text>
        <dbReference type="EC" id="2.3.2.27"/>
    </reaction>
</comment>
<dbReference type="InterPro" id="IPR042065">
    <property type="entry name" value="E3_ELL-like"/>
</dbReference>
<proteinExistence type="inferred from homology"/>
<dbReference type="GO" id="GO:0005737">
    <property type="term" value="C:cytoplasm"/>
    <property type="evidence" value="ECO:0007669"/>
    <property type="project" value="TreeGrafter"/>
</dbReference>
<dbReference type="UniPathway" id="UPA00143"/>
<dbReference type="InterPro" id="IPR036390">
    <property type="entry name" value="WH_DNA-bd_sf"/>
</dbReference>
<evidence type="ECO:0000256" key="8">
    <source>
        <dbReference type="ARBA" id="ARBA00046341"/>
    </source>
</evidence>
<dbReference type="OrthoDB" id="26387at2759"/>
<dbReference type="InterPro" id="IPR039164">
    <property type="entry name" value="UBR1-like"/>
</dbReference>
<comment type="pathway">
    <text evidence="2 10">Protein modification; protein ubiquitination.</text>
</comment>
<name>A0A7J7L590_9MAGN</name>
<keyword evidence="6 10" id="KW-0833">Ubl conjugation pathway</keyword>
<evidence type="ECO:0000256" key="1">
    <source>
        <dbReference type="ARBA" id="ARBA00000900"/>
    </source>
</evidence>
<comment type="caution">
    <text evidence="13">The sequence shown here is derived from an EMBL/GenBank/DDBJ whole genome shotgun (WGS) entry which is preliminary data.</text>
</comment>
<dbReference type="InterPro" id="IPR055194">
    <property type="entry name" value="UBR1-like_WH"/>
</dbReference>
<dbReference type="InterPro" id="IPR003126">
    <property type="entry name" value="Znf_UBR"/>
</dbReference>
<dbReference type="CDD" id="cd19673">
    <property type="entry name" value="UBR-box_UBR3"/>
    <property type="match status" value="1"/>
</dbReference>
<keyword evidence="7 10" id="KW-0862">Zinc</keyword>
<dbReference type="GO" id="GO:0016567">
    <property type="term" value="P:protein ubiquitination"/>
    <property type="evidence" value="ECO:0007669"/>
    <property type="project" value="UniProtKB-UniRule"/>
</dbReference>
<evidence type="ECO:0000256" key="5">
    <source>
        <dbReference type="ARBA" id="ARBA00022771"/>
    </source>
</evidence>
<evidence type="ECO:0000256" key="10">
    <source>
        <dbReference type="RuleBase" id="RU366018"/>
    </source>
</evidence>
<reference evidence="13 14" key="1">
    <citation type="journal article" date="2020" name="IScience">
        <title>Genome Sequencing of the Endangered Kingdonia uniflora (Circaeasteraceae, Ranunculales) Reveals Potential Mechanisms of Evolutionary Specialization.</title>
        <authorList>
            <person name="Sun Y."/>
            <person name="Deng T."/>
            <person name="Zhang A."/>
            <person name="Moore M.J."/>
            <person name="Landis J.B."/>
            <person name="Lin N."/>
            <person name="Zhang H."/>
            <person name="Zhang X."/>
            <person name="Huang J."/>
            <person name="Zhang X."/>
            <person name="Sun H."/>
            <person name="Wang H."/>
        </authorList>
    </citation>
    <scope>NUCLEOTIDE SEQUENCE [LARGE SCALE GENOMIC DNA]</scope>
    <source>
        <strain evidence="13">TB1705</strain>
        <tissue evidence="13">Leaf</tissue>
    </source>
</reference>
<dbReference type="Pfam" id="PF22960">
    <property type="entry name" value="WHD_UBR1"/>
    <property type="match status" value="1"/>
</dbReference>
<keyword evidence="4 10" id="KW-0479">Metal-binding</keyword>
<feature type="compositionally biased region" description="Polar residues" evidence="11">
    <location>
        <begin position="1072"/>
        <end position="1085"/>
    </location>
</feature>
<keyword evidence="14" id="KW-1185">Reference proteome</keyword>
<feature type="region of interest" description="Disordered" evidence="11">
    <location>
        <begin position="1072"/>
        <end position="1093"/>
    </location>
</feature>
<protein>
    <recommendedName>
        <fullName evidence="10">E3 ubiquitin-protein ligase</fullName>
        <ecNumber evidence="10">2.3.2.27</ecNumber>
    </recommendedName>
</protein>
<dbReference type="Gene3D" id="1.10.10.2670">
    <property type="entry name" value="E3 ubiquitin-protein ligase"/>
    <property type="match status" value="1"/>
</dbReference>
<organism evidence="13 14">
    <name type="scientific">Kingdonia uniflora</name>
    <dbReference type="NCBI Taxonomy" id="39325"/>
    <lineage>
        <taxon>Eukaryota</taxon>
        <taxon>Viridiplantae</taxon>
        <taxon>Streptophyta</taxon>
        <taxon>Embryophyta</taxon>
        <taxon>Tracheophyta</taxon>
        <taxon>Spermatophyta</taxon>
        <taxon>Magnoliopsida</taxon>
        <taxon>Ranunculales</taxon>
        <taxon>Circaeasteraceae</taxon>
        <taxon>Kingdonia</taxon>
    </lineage>
</organism>
<dbReference type="Proteomes" id="UP000541444">
    <property type="component" value="Unassembled WGS sequence"/>
</dbReference>
<dbReference type="PANTHER" id="PTHR21497:SF53">
    <property type="entry name" value="E3 UBIQUITIN-PROTEIN LIGASE PRT6"/>
    <property type="match status" value="1"/>
</dbReference>
<dbReference type="PROSITE" id="PS51157">
    <property type="entry name" value="ZF_UBR"/>
    <property type="match status" value="1"/>
</dbReference>
<dbReference type="CDD" id="cd16482">
    <property type="entry name" value="RING-H2_UBR1-like"/>
    <property type="match status" value="1"/>
</dbReference>
<comment type="function">
    <text evidence="10">Ubiquitin ligase protein which is a component of the N-end rule pathway. Recognizes and binds to proteins bearing specific N-terminal residues that are destabilizing according to the N-end rule, leading to their ubiquitination and subsequent degradation.</text>
</comment>
<dbReference type="EC" id="2.3.2.27" evidence="10"/>
<dbReference type="Gene3D" id="2.10.110.30">
    <property type="match status" value="1"/>
</dbReference>
<dbReference type="Pfam" id="PF18995">
    <property type="entry name" value="PRT6_C"/>
    <property type="match status" value="2"/>
</dbReference>
<dbReference type="GO" id="GO:0061630">
    <property type="term" value="F:ubiquitin protein ligase activity"/>
    <property type="evidence" value="ECO:0007669"/>
    <property type="project" value="UniProtKB-UniRule"/>
</dbReference>
<dbReference type="GO" id="GO:0008270">
    <property type="term" value="F:zinc ion binding"/>
    <property type="evidence" value="ECO:0007669"/>
    <property type="project" value="UniProtKB-UniRule"/>
</dbReference>
<evidence type="ECO:0000256" key="2">
    <source>
        <dbReference type="ARBA" id="ARBA00004906"/>
    </source>
</evidence>
<comment type="similarity">
    <text evidence="8 10">Belongs to the E3 ubiquitin-protein ligase UBR1-like family.</text>
</comment>
<evidence type="ECO:0000259" key="12">
    <source>
        <dbReference type="PROSITE" id="PS51157"/>
    </source>
</evidence>
<dbReference type="InterPro" id="IPR044046">
    <property type="entry name" value="E3_ligase_UBR-like_C"/>
</dbReference>
<sequence length="2052" mass="231930">MNIDSPSIPPISLSPQDRILQRLSEVGVPEKDLTYLQLGLIEYLKDNKSKLREVVYAILPNDDITAEVEYKSEDGDTSRGGSIRDHFRVSVNWLQWLMFEDEPDFSLNKIGKEGIGQRGVCGDVWGHNDIAYRCRTCENDSTCAICVSCFQNGNHKDHDYSLMYTGGGCCDCGDVTAWKREGFCSNHKGAEQIQPLPEEVGNRVGPVLDVLLSCWKDKLVSVQRTFEGNREKLDIFDSFGECKKVANELTLSVVETLLKFCKYSESLLSFVSRRVFSTLGLLDVLVRAERFLSKSIVKKLHELLLKLLAEPTFKYEFAKIFLNYYPDTIKETIKEPNDTALEKYPLIPTFSVQILTVPTLTPLLVKEMNLLGILLGCLRDIFIFCEGEEGHIQISKWMNLYDTTVRLVGDARYVMSHVEVPKYVMNEQKEFSRTWIQLLAYVQSMDPQKRVTGLHVEEENDNMQMPFVLGHCLANVSSLFVSGAFSNTGDEVILDSEGHLSIPSSVIWLTCECLRAIEKWLGYNVISSDSQNYLSRDKCGSSSTNFLGIRKGKNISKVYKAPLTKSRRGASSKLQIKLDSSSTYSGSVAENNNLMGASDMDYEQSSTTGRNDDTIDGVLSLSEWPNIIYDVSSQNVSAHIPLHRLLSMLLQRSLKICYGESGGKEMTKSTVLYSRSGNYHDFFGQVLRGCHPLGFSAFLMEHPLRMRVFCAQVRAGMWRKNGDAALSSCEWYRSVRWSEQGLEFDLFLLQCCAALAPPDLYVKRILDRFRLSYYLSLNLERSNEYEPLLVQEMLTLIIQIIKERRFCGLSQAECLQRELIYKLAIGDATHSQLVKSLPHEISKNNELRKILDAVAVYATPSGLKQGKYSLRETCWKELDLYHPRWNSRDLQVAEERYLWFCKVSALNAQLPRWTKVFQPLNGISQIATSKAVLKILRAVLFYAVFADKSRTPDGVLFAALHLLSLALDICCLGSRSSDEYSPPPLLEFAGEAIAINGSDRMKPQSLLSLLVSLMRMHMKEKVTNFVEAGHCDVSSLIENLLKRFAKLSVDCMIELHKLAPELVCHLSHSQSTLESESHNPGSTSNADERKAKARERQAAILAKMKVAQSKFMATLKSTSTDEVDVSKSKQEVFMSENDHIVEEQAPFLCSLCRDPDSRCPVSFLILLQKSRLLSFVERGPPSWEHGCLDKKHPSLTSEKFERNVQSCSSEMKSSQIEKLVCNAINEFIHDGHHIEVDAFLEFVKARLPAARNIQLPSIFHDTNMSTGSSIEMMENNIYQSILSEMQDNQEGSNSHPEEILIQTKSAVSTLLGLYIASLSQETSGSTPESRNSRGEITSLRSSNLSLSFDGVGPKDCDGIFMSSCGHALHRACRDRYLSSLRERYASRIVFEGGHAVDPDQGEFLCPICRRLANSVLPAFPSDSSKFGKQMLLSDSSPEPTRLGIHFRLAQALSLLQSAANRAGSSGIQKAFAVHRNERMQPSLEPVFNLLCRMYFSERRDLFRESGRVSHSMIFWDTLKYSLISTEIAARSESTSLEALYGELESSSGFILSLLLKVFQSTQSDNGLQVLLRFRGIQLFAGSICSGVSMDDFSTGIGSQRGSISSVLNHIDKGVEYPDIQFWKRAADPVLAHDPFLSLMWILFSFPGPSLSDADFFFSLVHLFYAVCVLQMENIVQNDDEKLLSSAIALLDYFKCRLSWKLYDVLSIYDRVTIFYLSKEEEDVALFTCRGKYQFDISELGFPDCPEIFSVVHQQYFISNYIDSICPPKDIIRRLTHPFLRRCALLWKLLTSSVTAPFSNNSYKRDRSSHVNNEMQQRVTDHSVELREVEELENMFQIPDLDIILKDKLLHGLSSKWSNHICAEFKVRNFKSHLHSTPAVPFRLMGLPHLYQDLLERSDLLTALFLGLILQQQNDYQNTRLIRYIKQQCPQCKSTLNDPALCLLCGRICSPSWKSCCRESGCQTHAMSCGAGIGVFLLIRRTTILLQRSARQTFWPSPYLDVFGEEDVEIQRGKPLYLNGERYAALTNMVASYGFDQSSEVLRQTTIESLFMI</sequence>
<evidence type="ECO:0000313" key="14">
    <source>
        <dbReference type="Proteomes" id="UP000541444"/>
    </source>
</evidence>
<dbReference type="SMART" id="SM00396">
    <property type="entry name" value="ZnF_UBR1"/>
    <property type="match status" value="1"/>
</dbReference>
<dbReference type="SUPFAM" id="SSF46785">
    <property type="entry name" value="Winged helix' DNA-binding domain"/>
    <property type="match status" value="1"/>
</dbReference>
<evidence type="ECO:0000256" key="11">
    <source>
        <dbReference type="SAM" id="MobiDB-lite"/>
    </source>
</evidence>
<keyword evidence="5 10" id="KW-0863">Zinc-finger</keyword>
<dbReference type="GO" id="GO:0000151">
    <property type="term" value="C:ubiquitin ligase complex"/>
    <property type="evidence" value="ECO:0007669"/>
    <property type="project" value="TreeGrafter"/>
</dbReference>
<accession>A0A7J7L590</accession>
<evidence type="ECO:0000256" key="9">
    <source>
        <dbReference type="PROSITE-ProRule" id="PRU00508"/>
    </source>
</evidence>
<dbReference type="GO" id="GO:0071596">
    <property type="term" value="P:ubiquitin-dependent protein catabolic process via the N-end rule pathway"/>
    <property type="evidence" value="ECO:0007669"/>
    <property type="project" value="UniProtKB-UniRule"/>
</dbReference>
<feature type="domain" description="UBR-type" evidence="12">
    <location>
        <begin position="119"/>
        <end position="189"/>
    </location>
</feature>
<dbReference type="EMBL" id="JACGCM010002624">
    <property type="protein sequence ID" value="KAF6137786.1"/>
    <property type="molecule type" value="Genomic_DNA"/>
</dbReference>
<evidence type="ECO:0000256" key="6">
    <source>
        <dbReference type="ARBA" id="ARBA00022786"/>
    </source>
</evidence>